<comment type="caution">
    <text evidence="2">The sequence shown here is derived from an EMBL/GenBank/DDBJ whole genome shotgun (WGS) entry which is preliminary data.</text>
</comment>
<organism evidence="2 3">
    <name type="scientific">Pleurodeles waltl</name>
    <name type="common">Iberian ribbed newt</name>
    <dbReference type="NCBI Taxonomy" id="8319"/>
    <lineage>
        <taxon>Eukaryota</taxon>
        <taxon>Metazoa</taxon>
        <taxon>Chordata</taxon>
        <taxon>Craniata</taxon>
        <taxon>Vertebrata</taxon>
        <taxon>Euteleostomi</taxon>
        <taxon>Amphibia</taxon>
        <taxon>Batrachia</taxon>
        <taxon>Caudata</taxon>
        <taxon>Salamandroidea</taxon>
        <taxon>Salamandridae</taxon>
        <taxon>Pleurodelinae</taxon>
        <taxon>Pleurodeles</taxon>
    </lineage>
</organism>
<feature type="compositionally biased region" description="Gly residues" evidence="1">
    <location>
        <begin position="55"/>
        <end position="69"/>
    </location>
</feature>
<dbReference type="EMBL" id="JANPWB010000009">
    <property type="protein sequence ID" value="KAJ1154720.1"/>
    <property type="molecule type" value="Genomic_DNA"/>
</dbReference>
<feature type="compositionally biased region" description="Basic and acidic residues" evidence="1">
    <location>
        <begin position="36"/>
        <end position="46"/>
    </location>
</feature>
<evidence type="ECO:0000313" key="3">
    <source>
        <dbReference type="Proteomes" id="UP001066276"/>
    </source>
</evidence>
<dbReference type="Proteomes" id="UP001066276">
    <property type="component" value="Chromosome 5"/>
</dbReference>
<name>A0AAV7RTB3_PLEWA</name>
<accession>A0AAV7RTB3</accession>
<dbReference type="AlphaFoldDB" id="A0AAV7RTB3"/>
<gene>
    <name evidence="2" type="ORF">NDU88_007463</name>
</gene>
<evidence type="ECO:0000256" key="1">
    <source>
        <dbReference type="SAM" id="MobiDB-lite"/>
    </source>
</evidence>
<protein>
    <submittedName>
        <fullName evidence="2">Uncharacterized protein</fullName>
    </submittedName>
</protein>
<reference evidence="2" key="1">
    <citation type="journal article" date="2022" name="bioRxiv">
        <title>Sequencing and chromosome-scale assembly of the giantPleurodeles waltlgenome.</title>
        <authorList>
            <person name="Brown T."/>
            <person name="Elewa A."/>
            <person name="Iarovenko S."/>
            <person name="Subramanian E."/>
            <person name="Araus A.J."/>
            <person name="Petzold A."/>
            <person name="Susuki M."/>
            <person name="Suzuki K.-i.T."/>
            <person name="Hayashi T."/>
            <person name="Toyoda A."/>
            <person name="Oliveira C."/>
            <person name="Osipova E."/>
            <person name="Leigh N.D."/>
            <person name="Simon A."/>
            <person name="Yun M.H."/>
        </authorList>
    </citation>
    <scope>NUCLEOTIDE SEQUENCE</scope>
    <source>
        <strain evidence="2">20211129_DDA</strain>
        <tissue evidence="2">Liver</tissue>
    </source>
</reference>
<proteinExistence type="predicted"/>
<keyword evidence="3" id="KW-1185">Reference proteome</keyword>
<evidence type="ECO:0000313" key="2">
    <source>
        <dbReference type="EMBL" id="KAJ1154720.1"/>
    </source>
</evidence>
<sequence>MAERTSRHPRRRNAIRPTTLQEKRGSLRCVQGGRKGVQEGREVGRRREQKPRGSGRTGGEGNKNQGGVGGREKKGKGKQKETPTQDITWTEENYPAVEKNPR</sequence>
<feature type="region of interest" description="Disordered" evidence="1">
    <location>
        <begin position="1"/>
        <end position="102"/>
    </location>
</feature>